<evidence type="ECO:0000313" key="3">
    <source>
        <dbReference type="EMBL" id="OGZ43154.1"/>
    </source>
</evidence>
<feature type="domain" description="Glycosyl transferase family 1" evidence="1">
    <location>
        <begin position="210"/>
        <end position="371"/>
    </location>
</feature>
<dbReference type="Proteomes" id="UP000177480">
    <property type="component" value="Unassembled WGS sequence"/>
</dbReference>
<evidence type="ECO:0000313" key="4">
    <source>
        <dbReference type="Proteomes" id="UP000177480"/>
    </source>
</evidence>
<evidence type="ECO:0000259" key="2">
    <source>
        <dbReference type="Pfam" id="PF13439"/>
    </source>
</evidence>
<dbReference type="CDD" id="cd03808">
    <property type="entry name" value="GT4_CapM-like"/>
    <property type="match status" value="1"/>
</dbReference>
<dbReference type="Pfam" id="PF13439">
    <property type="entry name" value="Glyco_transf_4"/>
    <property type="match status" value="1"/>
</dbReference>
<dbReference type="GO" id="GO:0016757">
    <property type="term" value="F:glycosyltransferase activity"/>
    <property type="evidence" value="ECO:0007669"/>
    <property type="project" value="InterPro"/>
</dbReference>
<name>A0A1G2FYK2_9BACT</name>
<proteinExistence type="predicted"/>
<evidence type="ECO:0008006" key="5">
    <source>
        <dbReference type="Google" id="ProtNLM"/>
    </source>
</evidence>
<comment type="caution">
    <text evidence="3">The sequence shown here is derived from an EMBL/GenBank/DDBJ whole genome shotgun (WGS) entry which is preliminary data.</text>
</comment>
<sequence>MNGYNYKTKMQTSQRTKILFVITKPVWGGAQRYVFDLATNLPKNQFDVAVACGPSLGTTTDTLIDALQKKSIPTHSIQHFQKSINPLKELFSFFEILSLCFRFQPDIVHSNSSKAGGIAGLAALVYKFISRKSVTRIFTVHGWAFMETWRPKWQRVFIRMVSRMTVLVHDHSIVISKSDYTITRTYNVAPKHKVTLIHNGVGALEFLPRDKAQQKLFGKEHSFVIGVIAEWTKNKGLTYLIEALPAVLAKFPEIFVCLIGWGEEHLKLQTHIIKLKLEKNMLLVSKNSAAQYLKAFDVFVLPSLKEGLPYTILEAGLAELPVIATQVGGVPDIIEHETHGLLVDPASPQQLSNAIMKLTQNKSLRDTYGKALHARVRQAFSLKTMLTKTIELYNNSQS</sequence>
<dbReference type="InterPro" id="IPR028098">
    <property type="entry name" value="Glyco_trans_4-like_N"/>
</dbReference>
<protein>
    <recommendedName>
        <fullName evidence="5">Glycosyltransferase subfamily 4-like N-terminal domain-containing protein</fullName>
    </recommendedName>
</protein>
<dbReference type="PANTHER" id="PTHR12526">
    <property type="entry name" value="GLYCOSYLTRANSFERASE"/>
    <property type="match status" value="1"/>
</dbReference>
<dbReference type="Gene3D" id="3.40.50.2000">
    <property type="entry name" value="Glycogen Phosphorylase B"/>
    <property type="match status" value="2"/>
</dbReference>
<reference evidence="3 4" key="1">
    <citation type="journal article" date="2016" name="Nat. Commun.">
        <title>Thousands of microbial genomes shed light on interconnected biogeochemical processes in an aquifer system.</title>
        <authorList>
            <person name="Anantharaman K."/>
            <person name="Brown C.T."/>
            <person name="Hug L.A."/>
            <person name="Sharon I."/>
            <person name="Castelle C.J."/>
            <person name="Probst A.J."/>
            <person name="Thomas B.C."/>
            <person name="Singh A."/>
            <person name="Wilkins M.J."/>
            <person name="Karaoz U."/>
            <person name="Brodie E.L."/>
            <person name="Williams K.H."/>
            <person name="Hubbard S.S."/>
            <person name="Banfield J.F."/>
        </authorList>
    </citation>
    <scope>NUCLEOTIDE SEQUENCE [LARGE SCALE GENOMIC DNA]</scope>
</reference>
<dbReference type="STRING" id="1802114.A2719_00440"/>
<dbReference type="AlphaFoldDB" id="A0A1G2FYK2"/>
<dbReference type="EMBL" id="MHNK01000019">
    <property type="protein sequence ID" value="OGZ43154.1"/>
    <property type="molecule type" value="Genomic_DNA"/>
</dbReference>
<organism evidence="3 4">
    <name type="scientific">Candidatus Ryanbacteria bacterium RIFCSPHIGHO2_01_FULL_45_22</name>
    <dbReference type="NCBI Taxonomy" id="1802114"/>
    <lineage>
        <taxon>Bacteria</taxon>
        <taxon>Candidatus Ryaniibacteriota</taxon>
    </lineage>
</organism>
<dbReference type="SUPFAM" id="SSF53756">
    <property type="entry name" value="UDP-Glycosyltransferase/glycogen phosphorylase"/>
    <property type="match status" value="1"/>
</dbReference>
<dbReference type="InterPro" id="IPR001296">
    <property type="entry name" value="Glyco_trans_1"/>
</dbReference>
<dbReference type="Pfam" id="PF00534">
    <property type="entry name" value="Glycos_transf_1"/>
    <property type="match status" value="1"/>
</dbReference>
<gene>
    <name evidence="3" type="ORF">A2719_00440</name>
</gene>
<accession>A0A1G2FYK2</accession>
<dbReference type="PANTHER" id="PTHR12526:SF630">
    <property type="entry name" value="GLYCOSYLTRANSFERASE"/>
    <property type="match status" value="1"/>
</dbReference>
<feature type="domain" description="Glycosyltransferase subfamily 4-like N-terminal" evidence="2">
    <location>
        <begin position="27"/>
        <end position="201"/>
    </location>
</feature>
<evidence type="ECO:0000259" key="1">
    <source>
        <dbReference type="Pfam" id="PF00534"/>
    </source>
</evidence>